<reference evidence="1" key="1">
    <citation type="submission" date="2018-05" db="EMBL/GenBank/DDBJ databases">
        <authorList>
            <person name="Lanie J.A."/>
            <person name="Ng W.-L."/>
            <person name="Kazmierczak K.M."/>
            <person name="Andrzejewski T.M."/>
            <person name="Davidsen T.M."/>
            <person name="Wayne K.J."/>
            <person name="Tettelin H."/>
            <person name="Glass J.I."/>
            <person name="Rusch D."/>
            <person name="Podicherti R."/>
            <person name="Tsui H.-C.T."/>
            <person name="Winkler M.E."/>
        </authorList>
    </citation>
    <scope>NUCLEOTIDE SEQUENCE</scope>
</reference>
<sequence length="50" mass="5777">MEKIDYKKELKHLYRSSAKKVEVVEVPKMNFLMIDGDGGPNHPTFQNAIE</sequence>
<feature type="non-terminal residue" evidence="1">
    <location>
        <position position="50"/>
    </location>
</feature>
<gene>
    <name evidence="1" type="ORF">METZ01_LOCUS479869</name>
</gene>
<dbReference type="InterPro" id="IPR011256">
    <property type="entry name" value="Reg_factor_effector_dom_sf"/>
</dbReference>
<organism evidence="1">
    <name type="scientific">marine metagenome</name>
    <dbReference type="NCBI Taxonomy" id="408172"/>
    <lineage>
        <taxon>unclassified sequences</taxon>
        <taxon>metagenomes</taxon>
        <taxon>ecological metagenomes</taxon>
    </lineage>
</organism>
<dbReference type="Gene3D" id="3.20.80.10">
    <property type="entry name" value="Regulatory factor, effector binding domain"/>
    <property type="match status" value="1"/>
</dbReference>
<accession>A0A383C5V9</accession>
<dbReference type="AlphaFoldDB" id="A0A383C5V9"/>
<evidence type="ECO:0000313" key="1">
    <source>
        <dbReference type="EMBL" id="SVE27015.1"/>
    </source>
</evidence>
<name>A0A383C5V9_9ZZZZ</name>
<proteinExistence type="predicted"/>
<dbReference type="EMBL" id="UINC01205720">
    <property type="protein sequence ID" value="SVE27015.1"/>
    <property type="molecule type" value="Genomic_DNA"/>
</dbReference>
<protein>
    <submittedName>
        <fullName evidence="1">Uncharacterized protein</fullName>
    </submittedName>
</protein>